<evidence type="ECO:0000313" key="3">
    <source>
        <dbReference type="Proteomes" id="UP000679950"/>
    </source>
</evidence>
<comment type="caution">
    <text evidence="2">The sequence shown here is derived from an EMBL/GenBank/DDBJ whole genome shotgun (WGS) entry which is preliminary data.</text>
</comment>
<proteinExistence type="predicted"/>
<evidence type="ECO:0000313" key="2">
    <source>
        <dbReference type="EMBL" id="GIN56044.1"/>
    </source>
</evidence>
<gene>
    <name evidence="2" type="ORF">J8TS2_03630</name>
</gene>
<protein>
    <recommendedName>
        <fullName evidence="1">Mg chelatase-related protein C-terminal domain-containing protein</fullName>
    </recommendedName>
</protein>
<dbReference type="Pfam" id="PF13335">
    <property type="entry name" value="Mg_chelatase_C"/>
    <property type="match status" value="1"/>
</dbReference>
<accession>A0ABQ4KDK3</accession>
<organism evidence="2 3">
    <name type="scientific">Lederbergia ruris</name>
    <dbReference type="NCBI Taxonomy" id="217495"/>
    <lineage>
        <taxon>Bacteria</taxon>
        <taxon>Bacillati</taxon>
        <taxon>Bacillota</taxon>
        <taxon>Bacilli</taxon>
        <taxon>Bacillales</taxon>
        <taxon>Bacillaceae</taxon>
        <taxon>Lederbergia</taxon>
    </lineage>
</organism>
<dbReference type="InterPro" id="IPR025158">
    <property type="entry name" value="Mg_chelat-rel_C"/>
</dbReference>
<dbReference type="Proteomes" id="UP000679950">
    <property type="component" value="Unassembled WGS sequence"/>
</dbReference>
<feature type="domain" description="Mg chelatase-related protein C-terminal" evidence="1">
    <location>
        <begin position="4"/>
        <end position="85"/>
    </location>
</feature>
<reference evidence="2 3" key="1">
    <citation type="submission" date="2021-03" db="EMBL/GenBank/DDBJ databases">
        <title>Antimicrobial resistance genes in bacteria isolated from Japanese honey, and their potential for conferring macrolide and lincosamide resistance in the American foulbrood pathogen Paenibacillus larvae.</title>
        <authorList>
            <person name="Okamoto M."/>
            <person name="Kumagai M."/>
            <person name="Kanamori H."/>
            <person name="Takamatsu D."/>
        </authorList>
    </citation>
    <scope>NUCLEOTIDE SEQUENCE [LARGE SCALE GENOMIC DNA]</scope>
    <source>
        <strain evidence="2 3">J8TS2</strain>
    </source>
</reference>
<dbReference type="EMBL" id="BORB01000002">
    <property type="protein sequence ID" value="GIN56044.1"/>
    <property type="molecule type" value="Genomic_DNA"/>
</dbReference>
<dbReference type="InterPro" id="IPR027417">
    <property type="entry name" value="P-loop_NTPase"/>
</dbReference>
<dbReference type="Gene3D" id="3.40.50.300">
    <property type="entry name" value="P-loop containing nucleotide triphosphate hydrolases"/>
    <property type="match status" value="1"/>
</dbReference>
<name>A0ABQ4KDK3_9BACI</name>
<evidence type="ECO:0000259" key="1">
    <source>
        <dbReference type="Pfam" id="PF13335"/>
    </source>
</evidence>
<keyword evidence="3" id="KW-1185">Reference proteome</keyword>
<sequence length="90" mass="10399">MPGARERQYARYQTEQTNGKVAIEKLLKTSPLTKSQEQWLFSLSLNHHWSSRVKLKIIRLARTISDLENQTNISDEAIKEAIQLRSGSLF</sequence>